<name>A0A8B7MYV7_HYAAZ</name>
<evidence type="ECO:0000313" key="1">
    <source>
        <dbReference type="Proteomes" id="UP000694843"/>
    </source>
</evidence>
<dbReference type="KEGG" id="hazt:108664622"/>
<proteinExistence type="predicted"/>
<dbReference type="GeneID" id="108664622"/>
<gene>
    <name evidence="2" type="primary">LOC108664622</name>
</gene>
<dbReference type="Proteomes" id="UP000694843">
    <property type="component" value="Unplaced"/>
</dbReference>
<dbReference type="RefSeq" id="XP_018006736.1">
    <property type="nucleotide sequence ID" value="XM_018151247.2"/>
</dbReference>
<protein>
    <submittedName>
        <fullName evidence="2">Uncharacterized protein LOC108664622</fullName>
    </submittedName>
</protein>
<sequence>MWQGLNDKFRKHLTAVTQKTRPSWPLMRDALFEANSRFVEEQRLAPVVSIESVAAAAAVRSKDKFSVSCALCSKDQSVNASHHFSRCPRYPDVESKVTKLKLVSGCLKCGYTNHTTKACSFKFKRNCFKCNGPHMTFLCQKDSKAVGGAKPTGNDKSNVKSTVSNIVSTVSMATDSYNDVILPTATVHFPGVGETPVRVFKDIGSQSSFVKGSPKTIPNCTIVRKVKVNVKGINSVKTFNAPVVRFPVEVPGQGVQQISAICVPTLNTEVSAKGLVNLSILFRENGFVLSDKNLTSDHINDVTILLGSDQCHLFPLKQHNYKVGDNAFSVIYETPAGLMLSGSVSNYVSNMSAVPTHLRGEI</sequence>
<keyword evidence="1" id="KW-1185">Reference proteome</keyword>
<dbReference type="AlphaFoldDB" id="A0A8B7MYV7"/>
<reference evidence="2" key="1">
    <citation type="submission" date="2025-08" db="UniProtKB">
        <authorList>
            <consortium name="RefSeq"/>
        </authorList>
    </citation>
    <scope>IDENTIFICATION</scope>
    <source>
        <tissue evidence="2">Whole organism</tissue>
    </source>
</reference>
<evidence type="ECO:0000313" key="2">
    <source>
        <dbReference type="RefSeq" id="XP_018006736.1"/>
    </source>
</evidence>
<organism evidence="1 2">
    <name type="scientific">Hyalella azteca</name>
    <name type="common">Amphipod</name>
    <dbReference type="NCBI Taxonomy" id="294128"/>
    <lineage>
        <taxon>Eukaryota</taxon>
        <taxon>Metazoa</taxon>
        <taxon>Ecdysozoa</taxon>
        <taxon>Arthropoda</taxon>
        <taxon>Crustacea</taxon>
        <taxon>Multicrustacea</taxon>
        <taxon>Malacostraca</taxon>
        <taxon>Eumalacostraca</taxon>
        <taxon>Peracarida</taxon>
        <taxon>Amphipoda</taxon>
        <taxon>Senticaudata</taxon>
        <taxon>Talitrida</taxon>
        <taxon>Talitroidea</taxon>
        <taxon>Hyalellidae</taxon>
        <taxon>Hyalella</taxon>
    </lineage>
</organism>
<accession>A0A8B7MYV7</accession>